<dbReference type="InterPro" id="IPR003736">
    <property type="entry name" value="PAAI_dom"/>
</dbReference>
<evidence type="ECO:0000259" key="2">
    <source>
        <dbReference type="Pfam" id="PF03061"/>
    </source>
</evidence>
<dbReference type="CDD" id="cd03443">
    <property type="entry name" value="PaaI_thioesterase"/>
    <property type="match status" value="1"/>
</dbReference>
<dbReference type="OrthoDB" id="46529at2759"/>
<dbReference type="Proteomes" id="UP000663832">
    <property type="component" value="Unassembled WGS sequence"/>
</dbReference>
<evidence type="ECO:0000313" key="3">
    <source>
        <dbReference type="EMBL" id="CAF0853837.1"/>
    </source>
</evidence>
<dbReference type="GO" id="GO:0005829">
    <property type="term" value="C:cytosol"/>
    <property type="evidence" value="ECO:0007669"/>
    <property type="project" value="TreeGrafter"/>
</dbReference>
<dbReference type="Gene3D" id="3.10.129.10">
    <property type="entry name" value="Hotdog Thioesterase"/>
    <property type="match status" value="1"/>
</dbReference>
<evidence type="ECO:0000256" key="1">
    <source>
        <dbReference type="ARBA" id="ARBA00022801"/>
    </source>
</evidence>
<name>A0A815TJR9_9BILA</name>
<comment type="caution">
    <text evidence="5">The sequence shown here is derived from an EMBL/GenBank/DDBJ whole genome shotgun (WGS) entry which is preliminary data.</text>
</comment>
<keyword evidence="6" id="KW-1185">Reference proteome</keyword>
<reference evidence="5" key="1">
    <citation type="submission" date="2021-02" db="EMBL/GenBank/DDBJ databases">
        <authorList>
            <person name="Nowell W R."/>
        </authorList>
    </citation>
    <scope>NUCLEOTIDE SEQUENCE</scope>
</reference>
<dbReference type="Pfam" id="PF03061">
    <property type="entry name" value="4HBT"/>
    <property type="match status" value="1"/>
</dbReference>
<dbReference type="PANTHER" id="PTHR43240">
    <property type="entry name" value="1,4-DIHYDROXY-2-NAPHTHOYL-COA THIOESTERASE 1"/>
    <property type="match status" value="1"/>
</dbReference>
<dbReference type="EMBL" id="CAJNOM010000579">
    <property type="protein sequence ID" value="CAF1509155.1"/>
    <property type="molecule type" value="Genomic_DNA"/>
</dbReference>
<keyword evidence="1" id="KW-0378">Hydrolase</keyword>
<dbReference type="PROSITE" id="PS00018">
    <property type="entry name" value="EF_HAND_1"/>
    <property type="match status" value="1"/>
</dbReference>
<dbReference type="EMBL" id="CAJNOI010000024">
    <property type="protein sequence ID" value="CAF0853837.1"/>
    <property type="molecule type" value="Genomic_DNA"/>
</dbReference>
<dbReference type="SUPFAM" id="SSF54637">
    <property type="entry name" value="Thioesterase/thiol ester dehydrase-isomerase"/>
    <property type="match status" value="1"/>
</dbReference>
<evidence type="ECO:0000313" key="4">
    <source>
        <dbReference type="EMBL" id="CAF1509155.1"/>
    </source>
</evidence>
<dbReference type="PANTHER" id="PTHR43240:SF8">
    <property type="entry name" value="PHENYLACETIC ACID DEGRADATION-RELATED PROTEIN"/>
    <property type="match status" value="1"/>
</dbReference>
<dbReference type="GO" id="GO:0061522">
    <property type="term" value="F:1,4-dihydroxy-2-naphthoyl-CoA thioesterase activity"/>
    <property type="evidence" value="ECO:0007669"/>
    <property type="project" value="TreeGrafter"/>
</dbReference>
<feature type="domain" description="Thioesterase" evidence="2">
    <location>
        <begin position="153"/>
        <end position="226"/>
    </location>
</feature>
<accession>A0A815TJR9</accession>
<dbReference type="Proteomes" id="UP000663877">
    <property type="component" value="Unassembled WGS sequence"/>
</dbReference>
<dbReference type="InterPro" id="IPR018247">
    <property type="entry name" value="EF_Hand_1_Ca_BS"/>
</dbReference>
<dbReference type="InterPro" id="IPR006683">
    <property type="entry name" value="Thioestr_dom"/>
</dbReference>
<proteinExistence type="predicted"/>
<dbReference type="AlphaFoldDB" id="A0A815TJR9"/>
<sequence>MFLRSIINKNLSIFQHTSSRLLSSFSKNYVCDSSVIEAYQTNKKLKSIIDRQEHQFYYHGDKKEQQIPTVFKQISINSNLPENAHYLVNSTSANSTDDDKTKKISVEEFLLIQTWNDRSKGKFPGLIGMEILSIKHGYVSCQLKIGEELLAPNGYLHAGVVVTFADTACGYGCINSIPSNAKLFTTIELKSNFLGTVKPPAVISCVARLTHGGKTTQVWDAEVKDTRKNKLMALFRCTQLIIY</sequence>
<protein>
    <recommendedName>
        <fullName evidence="2">Thioesterase domain-containing protein</fullName>
    </recommendedName>
</protein>
<dbReference type="InterPro" id="IPR029069">
    <property type="entry name" value="HotDog_dom_sf"/>
</dbReference>
<organism evidence="5 6">
    <name type="scientific">Adineta steineri</name>
    <dbReference type="NCBI Taxonomy" id="433720"/>
    <lineage>
        <taxon>Eukaryota</taxon>
        <taxon>Metazoa</taxon>
        <taxon>Spiralia</taxon>
        <taxon>Gnathifera</taxon>
        <taxon>Rotifera</taxon>
        <taxon>Eurotatoria</taxon>
        <taxon>Bdelloidea</taxon>
        <taxon>Adinetida</taxon>
        <taxon>Adinetidae</taxon>
        <taxon>Adineta</taxon>
    </lineage>
</organism>
<dbReference type="EMBL" id="CAJNOM010000580">
    <property type="protein sequence ID" value="CAF1509554.1"/>
    <property type="molecule type" value="Genomic_DNA"/>
</dbReference>
<evidence type="ECO:0000313" key="6">
    <source>
        <dbReference type="Proteomes" id="UP000663832"/>
    </source>
</evidence>
<dbReference type="NCBIfam" id="TIGR00369">
    <property type="entry name" value="unchar_dom_1"/>
    <property type="match status" value="1"/>
</dbReference>
<gene>
    <name evidence="3" type="ORF">BJG266_LOCUS7996</name>
    <name evidence="4" type="ORF">QVE165_LOCUS44002</name>
    <name evidence="5" type="ORF">QVE165_LOCUS44029</name>
</gene>
<evidence type="ECO:0000313" key="5">
    <source>
        <dbReference type="EMBL" id="CAF1509554.1"/>
    </source>
</evidence>